<keyword evidence="3" id="KW-1185">Reference proteome</keyword>
<evidence type="ECO:0000313" key="3">
    <source>
        <dbReference type="Proteomes" id="UP000244224"/>
    </source>
</evidence>
<dbReference type="RefSeq" id="WP_108127890.1">
    <property type="nucleotide sequence ID" value="NZ_QBKP01000002.1"/>
</dbReference>
<feature type="signal peptide" evidence="1">
    <location>
        <begin position="1"/>
        <end position="26"/>
    </location>
</feature>
<protein>
    <recommendedName>
        <fullName evidence="4">Autotransporter-like protein</fullName>
    </recommendedName>
</protein>
<keyword evidence="1" id="KW-0732">Signal</keyword>
<evidence type="ECO:0008006" key="4">
    <source>
        <dbReference type="Google" id="ProtNLM"/>
    </source>
</evidence>
<comment type="caution">
    <text evidence="2">The sequence shown here is derived from an EMBL/GenBank/DDBJ whole genome shotgun (WGS) entry which is preliminary data.</text>
</comment>
<dbReference type="AlphaFoldDB" id="A0A2T6B8T2"/>
<proteinExistence type="predicted"/>
<organism evidence="2 3">
    <name type="scientific">Gemmobacter caeni</name>
    <dbReference type="NCBI Taxonomy" id="589035"/>
    <lineage>
        <taxon>Bacteria</taxon>
        <taxon>Pseudomonadati</taxon>
        <taxon>Pseudomonadota</taxon>
        <taxon>Alphaproteobacteria</taxon>
        <taxon>Rhodobacterales</taxon>
        <taxon>Paracoccaceae</taxon>
        <taxon>Gemmobacter</taxon>
    </lineage>
</organism>
<evidence type="ECO:0000313" key="2">
    <source>
        <dbReference type="EMBL" id="PTX52469.1"/>
    </source>
</evidence>
<dbReference type="OrthoDB" id="7779042at2"/>
<gene>
    <name evidence="2" type="ORF">C8N34_102249</name>
</gene>
<dbReference type="EMBL" id="QBKP01000002">
    <property type="protein sequence ID" value="PTX52469.1"/>
    <property type="molecule type" value="Genomic_DNA"/>
</dbReference>
<reference evidence="2 3" key="1">
    <citation type="submission" date="2018-04" db="EMBL/GenBank/DDBJ databases">
        <title>Genomic Encyclopedia of Archaeal and Bacterial Type Strains, Phase II (KMG-II): from individual species to whole genera.</title>
        <authorList>
            <person name="Goeker M."/>
        </authorList>
    </citation>
    <scope>NUCLEOTIDE SEQUENCE [LARGE SCALE GENOMIC DNA]</scope>
    <source>
        <strain evidence="2 3">DSM 21823</strain>
    </source>
</reference>
<feature type="chain" id="PRO_5015666934" description="Autotransporter-like protein" evidence="1">
    <location>
        <begin position="27"/>
        <end position="363"/>
    </location>
</feature>
<accession>A0A2T6B8T2</accession>
<sequence>MPFSPTRLLARLLFSALCAYGPAAGAQTLSGQIPAVMADPAPSRGVAEAVRLAGSPRMAGYLLTDPALPAHVRASGDRLLARVGHGPAATPWEGAVSVSPFLRYDANLNGGFPEDHIMAGGFRFEVAEADRAVAGPIAGAILSYGGRAGLGGGTALEFRSSLMAGHALEHDLKKVAYSAEVCLRHMARRDLYLHGCLDAGGSRYELGRSDRTGARIGVTRILGGLGGVHELTIEGRLERDHGVRPYERGLVALSLLSAMPGPVVWSARAELGQPVEGVLVTRARVQLGATFELMDRPTTVSVDWRRSTGGLFLGAPREDRTVTLSVSRPLSDRVRVSLALTRNASSAAPYDRNTVDLGVSMRF</sequence>
<dbReference type="Proteomes" id="UP000244224">
    <property type="component" value="Unassembled WGS sequence"/>
</dbReference>
<evidence type="ECO:0000256" key="1">
    <source>
        <dbReference type="SAM" id="SignalP"/>
    </source>
</evidence>
<name>A0A2T6B8T2_9RHOB</name>